<dbReference type="InterPro" id="IPR017853">
    <property type="entry name" value="GH"/>
</dbReference>
<dbReference type="SUPFAM" id="SSF51445">
    <property type="entry name" value="(Trans)glycosidases"/>
    <property type="match status" value="1"/>
</dbReference>
<reference evidence="1" key="1">
    <citation type="submission" date="2020-02" db="EMBL/GenBank/DDBJ databases">
        <authorList>
            <person name="Meier V. D."/>
        </authorList>
    </citation>
    <scope>NUCLEOTIDE SEQUENCE</scope>
    <source>
        <strain evidence="1">AVDCRST_MAG74</strain>
    </source>
</reference>
<dbReference type="EC" id="1.1.1.133" evidence="1"/>
<evidence type="ECO:0000313" key="1">
    <source>
        <dbReference type="EMBL" id="CAA9430079.1"/>
    </source>
</evidence>
<name>A0A6J4Q444_9BACT</name>
<proteinExistence type="predicted"/>
<dbReference type="EMBL" id="CADCUR010000302">
    <property type="protein sequence ID" value="CAA9430079.1"/>
    <property type="molecule type" value="Genomic_DNA"/>
</dbReference>
<protein>
    <submittedName>
        <fullName evidence="1">dTDP-4-dehydrorhamnose reductase</fullName>
        <ecNumber evidence="1">1.1.1.133</ecNumber>
    </submittedName>
</protein>
<accession>A0A6J4Q444</accession>
<dbReference type="GO" id="GO:0008831">
    <property type="term" value="F:dTDP-4-dehydrorhamnose reductase activity"/>
    <property type="evidence" value="ECO:0007669"/>
    <property type="project" value="UniProtKB-EC"/>
</dbReference>
<dbReference type="AlphaFoldDB" id="A0A6J4Q444"/>
<dbReference type="Gene3D" id="3.20.20.80">
    <property type="entry name" value="Glycosidases"/>
    <property type="match status" value="1"/>
</dbReference>
<gene>
    <name evidence="1" type="ORF">AVDCRST_MAG74-3634</name>
</gene>
<keyword evidence="1" id="KW-0560">Oxidoreductase</keyword>
<organism evidence="1">
    <name type="scientific">uncultured Pyrinomonadaceae bacterium</name>
    <dbReference type="NCBI Taxonomy" id="2283094"/>
    <lineage>
        <taxon>Bacteria</taxon>
        <taxon>Pseudomonadati</taxon>
        <taxon>Acidobacteriota</taxon>
        <taxon>Blastocatellia</taxon>
        <taxon>Blastocatellales</taxon>
        <taxon>Pyrinomonadaceae</taxon>
        <taxon>environmental samples</taxon>
    </lineage>
</organism>
<sequence>MKHIVRANVEAMLAVLDVRPDALFIQSESSEYTHGCHPDFADEAEMLNERKFLSLDLNYGRRVSSGMYEYLRDNGMSAAEYEFFLRHNLREHCILGNDYYASNELLLIDETTRVYGGDIFSYYVLTKEYYERFNLPVMNTETNMTGGENAVNWMWKIWANIQRLRHDGVPVCGMTWYSLIDQIDWDTALREDNNRVHPVGLFDLDRQIRPVGEAYRKLIEQWSFTPLLPNGPLTLIGEWNVAAEQEKYEDSKKYFVRFGIDRLVRRFRFGTTTAANDSIPAPGQALRFIKRKSSRANGVYGCRADFGARERRNGDSFSRQKF</sequence>